<accession>A0AAD9MJ17</accession>
<keyword evidence="2" id="KW-1185">Reference proteome</keyword>
<reference evidence="1" key="1">
    <citation type="submission" date="2021-01" db="EMBL/GenBank/DDBJ databases">
        <authorList>
            <person name="Eckstrom K.M.E."/>
        </authorList>
    </citation>
    <scope>NUCLEOTIDE SEQUENCE</scope>
    <source>
        <strain evidence="1">UVCC 0001</strain>
    </source>
</reference>
<gene>
    <name evidence="1" type="ORF">QBZ16_002878</name>
</gene>
<evidence type="ECO:0000313" key="1">
    <source>
        <dbReference type="EMBL" id="KAK2079187.1"/>
    </source>
</evidence>
<organism evidence="1 2">
    <name type="scientific">Prototheca wickerhamii</name>
    <dbReference type="NCBI Taxonomy" id="3111"/>
    <lineage>
        <taxon>Eukaryota</taxon>
        <taxon>Viridiplantae</taxon>
        <taxon>Chlorophyta</taxon>
        <taxon>core chlorophytes</taxon>
        <taxon>Trebouxiophyceae</taxon>
        <taxon>Chlorellales</taxon>
        <taxon>Chlorellaceae</taxon>
        <taxon>Prototheca</taxon>
    </lineage>
</organism>
<proteinExistence type="predicted"/>
<comment type="caution">
    <text evidence="1">The sequence shown here is derived from an EMBL/GenBank/DDBJ whole genome shotgun (WGS) entry which is preliminary data.</text>
</comment>
<name>A0AAD9MJ17_PROWI</name>
<dbReference type="AlphaFoldDB" id="A0AAD9MJ17"/>
<sequence>MESVFMTRNKTVDPGVILARKRAFRDMTKLIVARMTDLYSASDPSMLVWNCDSIVLSEAIRDPGLTSR</sequence>
<dbReference type="Proteomes" id="UP001255856">
    <property type="component" value="Unassembled WGS sequence"/>
</dbReference>
<dbReference type="EMBL" id="JASFZW010000003">
    <property type="protein sequence ID" value="KAK2079187.1"/>
    <property type="molecule type" value="Genomic_DNA"/>
</dbReference>
<protein>
    <submittedName>
        <fullName evidence="1">Uncharacterized protein</fullName>
    </submittedName>
</protein>
<evidence type="ECO:0000313" key="2">
    <source>
        <dbReference type="Proteomes" id="UP001255856"/>
    </source>
</evidence>